<accession>A0AA88NPR7</accession>
<dbReference type="InterPro" id="IPR001494">
    <property type="entry name" value="Importin-beta_N"/>
</dbReference>
<dbReference type="PANTHER" id="PTHR10997">
    <property type="entry name" value="IMPORTIN-7, 8, 11"/>
    <property type="match status" value="1"/>
</dbReference>
<evidence type="ECO:0000256" key="9">
    <source>
        <dbReference type="ARBA" id="ARBA00030693"/>
    </source>
</evidence>
<organism evidence="12 13">
    <name type="scientific">Channa striata</name>
    <name type="common">Snakehead murrel</name>
    <name type="synonym">Ophicephalus striatus</name>
    <dbReference type="NCBI Taxonomy" id="64152"/>
    <lineage>
        <taxon>Eukaryota</taxon>
        <taxon>Metazoa</taxon>
        <taxon>Chordata</taxon>
        <taxon>Craniata</taxon>
        <taxon>Vertebrata</taxon>
        <taxon>Euteleostomi</taxon>
        <taxon>Actinopterygii</taxon>
        <taxon>Neopterygii</taxon>
        <taxon>Teleostei</taxon>
        <taxon>Neoteleostei</taxon>
        <taxon>Acanthomorphata</taxon>
        <taxon>Anabantaria</taxon>
        <taxon>Anabantiformes</taxon>
        <taxon>Channoidei</taxon>
        <taxon>Channidae</taxon>
        <taxon>Channa</taxon>
    </lineage>
</organism>
<evidence type="ECO:0000256" key="4">
    <source>
        <dbReference type="ARBA" id="ARBA00018945"/>
    </source>
</evidence>
<dbReference type="GO" id="GO:0005049">
    <property type="term" value="F:nuclear export signal receptor activity"/>
    <property type="evidence" value="ECO:0007669"/>
    <property type="project" value="TreeGrafter"/>
</dbReference>
<comment type="caution">
    <text evidence="12">The sequence shown here is derived from an EMBL/GenBank/DDBJ whole genome shotgun (WGS) entry which is preliminary data.</text>
</comment>
<evidence type="ECO:0000256" key="1">
    <source>
        <dbReference type="ARBA" id="ARBA00004123"/>
    </source>
</evidence>
<gene>
    <name evidence="12" type="ORF">Q5P01_001688</name>
</gene>
<dbReference type="Pfam" id="PF08506">
    <property type="entry name" value="Cse1"/>
    <property type="match status" value="1"/>
</dbReference>
<dbReference type="Pfam" id="PF03810">
    <property type="entry name" value="IBN_N"/>
    <property type="match status" value="1"/>
</dbReference>
<dbReference type="Pfam" id="PF03378">
    <property type="entry name" value="CAS_CSE1"/>
    <property type="match status" value="1"/>
</dbReference>
<comment type="subcellular location">
    <subcellularLocation>
        <location evidence="2">Cytoplasm</location>
    </subcellularLocation>
    <subcellularLocation>
        <location evidence="1">Nucleus</location>
    </subcellularLocation>
</comment>
<dbReference type="SMART" id="SM00913">
    <property type="entry name" value="IBN_N"/>
    <property type="match status" value="1"/>
</dbReference>
<evidence type="ECO:0000313" key="13">
    <source>
        <dbReference type="Proteomes" id="UP001187415"/>
    </source>
</evidence>
<dbReference type="InterPro" id="IPR016024">
    <property type="entry name" value="ARM-type_fold"/>
</dbReference>
<keyword evidence="7" id="KW-0653">Protein transport</keyword>
<dbReference type="GO" id="GO:0006611">
    <property type="term" value="P:protein export from nucleus"/>
    <property type="evidence" value="ECO:0007669"/>
    <property type="project" value="TreeGrafter"/>
</dbReference>
<reference evidence="12" key="1">
    <citation type="submission" date="2023-07" db="EMBL/GenBank/DDBJ databases">
        <title>Chromosome-level Genome Assembly of Striped Snakehead (Channa striata).</title>
        <authorList>
            <person name="Liu H."/>
        </authorList>
    </citation>
    <scope>NUCLEOTIDE SEQUENCE</scope>
    <source>
        <strain evidence="12">Gz</strain>
        <tissue evidence="12">Muscle</tissue>
    </source>
</reference>
<evidence type="ECO:0000256" key="10">
    <source>
        <dbReference type="ARBA" id="ARBA00032265"/>
    </source>
</evidence>
<comment type="similarity">
    <text evidence="3">Belongs to the XPO2/CSE1 family.</text>
</comment>
<sequence>MARAVVDPSRAPVAFGLQQPQSEVRQRVRTSRCDQSVNEVSSMELNDANLQTLTEFLRKTLDPDPTVRRPAEKFLESVEGNQNYPLLLLTLLEKSQDNVIRVCAAVTFKNYIKRNWRIVEDEPNKISDPDRTAIKANIVNLMLSSPEQIQKQLSDAISIIGREDFPQKWPDLLTDMVTRFRSGDFHIINGVLHTAHSLFKRYRHEFKSNELWSEIKLVLDTFALPLTELFKATIELCQTHATDVNALKVLFSSLTLISKLFYSLNFQDLPEFFEDNMETWMSNFHGLLTVDNKLLQTDDEEEAGLLELLKSQICDNAALYAQKYDEEFQPYLPRFVTAIWNLLISTGQEVKYDLLVSNAIQFLASVCERPHYKHLFEDQNILTSICEKVIVPNMEFRSADEEAFEDNSEEYIRRDLEGSDIDTRRRAACDLVRGLFTSLASKAQTQKHGITQANELVNLTEFFVNHILPDLQSSNVNEFPVLKADAIKYVMIFRSQLPKEHLLRAVPLLITHLQAGSTVEHTYAAHALERLFTMKGPENTTLITPAEMAPFTEQLLNNLFKGLALPGSAENEYIMKAIMRSFSLLQESIVPYIPTLIGQLTHKLLLVSKNPSKPHFNHYLFESLCLSVRITCKSNPATVSSFEEALFPVFTEILQNDVQEFLPYVFQVMSLLLEIHSNSIPSSYMALFPHLLQPVLWERTGNIPPLVRLLQAYLEKGNATIAGSAADKIPGLLGVFQKLIASKANDHQGFYLLNSIIEHMPPESITQYRKQIFILLFQRLQSSKTTKFIKSFLVFVNLYCVKYGAIALQEIFDSIQPKMFGMVLEKIVIPEVQKVSGAVETKICAVGITKILTECPAMMDTEYTKLWTPLLQALIGLFELPEDDSIPEDEHFIDIEDTPGYQTAFSQLAFAGKKEHDPIGDAVGNPKILLAQSLHKLSTACPGRVPSMLSTSLNAEALQFLQGYLQAATVQLV</sequence>
<keyword evidence="6" id="KW-0963">Cytoplasm</keyword>
<evidence type="ECO:0000313" key="12">
    <source>
        <dbReference type="EMBL" id="KAK2862155.1"/>
    </source>
</evidence>
<dbReference type="Proteomes" id="UP001187415">
    <property type="component" value="Unassembled WGS sequence"/>
</dbReference>
<keyword evidence="5" id="KW-0813">Transport</keyword>
<evidence type="ECO:0000256" key="8">
    <source>
        <dbReference type="ARBA" id="ARBA00023242"/>
    </source>
</evidence>
<protein>
    <recommendedName>
        <fullName evidence="4">Exportin-2</fullName>
    </recommendedName>
    <alternativeName>
        <fullName evidence="10">Chromosome segregation 1-like protein</fullName>
    </alternativeName>
    <alternativeName>
        <fullName evidence="9">Importin-alpha re-exporter</fullName>
    </alternativeName>
</protein>
<dbReference type="GO" id="GO:0031267">
    <property type="term" value="F:small GTPase binding"/>
    <property type="evidence" value="ECO:0007669"/>
    <property type="project" value="InterPro"/>
</dbReference>
<dbReference type="GO" id="GO:0006606">
    <property type="term" value="P:protein import into nucleus"/>
    <property type="evidence" value="ECO:0007669"/>
    <property type="project" value="TreeGrafter"/>
</dbReference>
<evidence type="ECO:0000259" key="11">
    <source>
        <dbReference type="PROSITE" id="PS50166"/>
    </source>
</evidence>
<name>A0AA88NPR7_CHASR</name>
<dbReference type="EMBL" id="JAUPFM010000001">
    <property type="protein sequence ID" value="KAK2862155.1"/>
    <property type="molecule type" value="Genomic_DNA"/>
</dbReference>
<dbReference type="PROSITE" id="PS50166">
    <property type="entry name" value="IMPORTIN_B_NT"/>
    <property type="match status" value="1"/>
</dbReference>
<dbReference type="GO" id="GO:0005635">
    <property type="term" value="C:nuclear envelope"/>
    <property type="evidence" value="ECO:0007669"/>
    <property type="project" value="TreeGrafter"/>
</dbReference>
<keyword evidence="13" id="KW-1185">Reference proteome</keyword>
<dbReference type="InterPro" id="IPR005043">
    <property type="entry name" value="XPO2_C"/>
</dbReference>
<evidence type="ECO:0000256" key="2">
    <source>
        <dbReference type="ARBA" id="ARBA00004496"/>
    </source>
</evidence>
<dbReference type="InterPro" id="IPR013713">
    <property type="entry name" value="XPO2_central"/>
</dbReference>
<evidence type="ECO:0000256" key="7">
    <source>
        <dbReference type="ARBA" id="ARBA00022927"/>
    </source>
</evidence>
<dbReference type="Gene3D" id="1.25.10.10">
    <property type="entry name" value="Leucine-rich Repeat Variant"/>
    <property type="match status" value="2"/>
</dbReference>
<feature type="domain" description="Importin N-terminal" evidence="11">
    <location>
        <begin position="71"/>
        <end position="144"/>
    </location>
</feature>
<proteinExistence type="inferred from homology"/>
<dbReference type="PANTHER" id="PTHR10997:SF8">
    <property type="entry name" value="EXPORTIN-2"/>
    <property type="match status" value="1"/>
</dbReference>
<evidence type="ECO:0000256" key="5">
    <source>
        <dbReference type="ARBA" id="ARBA00022448"/>
    </source>
</evidence>
<dbReference type="GO" id="GO:0005829">
    <property type="term" value="C:cytosol"/>
    <property type="evidence" value="ECO:0007669"/>
    <property type="project" value="TreeGrafter"/>
</dbReference>
<keyword evidence="8" id="KW-0539">Nucleus</keyword>
<dbReference type="InterPro" id="IPR011989">
    <property type="entry name" value="ARM-like"/>
</dbReference>
<evidence type="ECO:0000256" key="6">
    <source>
        <dbReference type="ARBA" id="ARBA00022490"/>
    </source>
</evidence>
<dbReference type="SUPFAM" id="SSF48371">
    <property type="entry name" value="ARM repeat"/>
    <property type="match status" value="1"/>
</dbReference>
<evidence type="ECO:0000256" key="3">
    <source>
        <dbReference type="ARBA" id="ARBA00008669"/>
    </source>
</evidence>
<dbReference type="AlphaFoldDB" id="A0AA88NPR7"/>